<gene>
    <name evidence="3" type="ORF">WJX73_009013</name>
</gene>
<dbReference type="InterPro" id="IPR019407">
    <property type="entry name" value="CTU2"/>
</dbReference>
<evidence type="ECO:0000313" key="3">
    <source>
        <dbReference type="EMBL" id="KAK9809810.1"/>
    </source>
</evidence>
<dbReference type="PANTHER" id="PTHR20882:SF14">
    <property type="entry name" value="CYTOPLASMIC TRNA 2-THIOLATION PROTEIN 2"/>
    <property type="match status" value="1"/>
</dbReference>
<dbReference type="AlphaFoldDB" id="A0AAW1PN17"/>
<protein>
    <submittedName>
        <fullName evidence="3">Uncharacterized protein</fullName>
    </submittedName>
</protein>
<evidence type="ECO:0000313" key="4">
    <source>
        <dbReference type="Proteomes" id="UP001465755"/>
    </source>
</evidence>
<comment type="caution">
    <text evidence="3">The sequence shown here is derived from an EMBL/GenBank/DDBJ whole genome shotgun (WGS) entry which is preliminary data.</text>
</comment>
<dbReference type="GO" id="GO:0000049">
    <property type="term" value="F:tRNA binding"/>
    <property type="evidence" value="ECO:0007669"/>
    <property type="project" value="InterPro"/>
</dbReference>
<dbReference type="Pfam" id="PF10288">
    <property type="entry name" value="CTU2"/>
    <property type="match status" value="1"/>
</dbReference>
<reference evidence="3 4" key="1">
    <citation type="journal article" date="2024" name="Nat. Commun.">
        <title>Phylogenomics reveals the evolutionary origins of lichenization in chlorophyte algae.</title>
        <authorList>
            <person name="Puginier C."/>
            <person name="Libourel C."/>
            <person name="Otte J."/>
            <person name="Skaloud P."/>
            <person name="Haon M."/>
            <person name="Grisel S."/>
            <person name="Petersen M."/>
            <person name="Berrin J.G."/>
            <person name="Delaux P.M."/>
            <person name="Dal Grande F."/>
            <person name="Keller J."/>
        </authorList>
    </citation>
    <scope>NUCLEOTIDE SEQUENCE [LARGE SCALE GENOMIC DNA]</scope>
    <source>
        <strain evidence="3 4">SAG 2036</strain>
    </source>
</reference>
<accession>A0AAW1PN17</accession>
<organism evidence="3 4">
    <name type="scientific">Symbiochloris irregularis</name>
    <dbReference type="NCBI Taxonomy" id="706552"/>
    <lineage>
        <taxon>Eukaryota</taxon>
        <taxon>Viridiplantae</taxon>
        <taxon>Chlorophyta</taxon>
        <taxon>core chlorophytes</taxon>
        <taxon>Trebouxiophyceae</taxon>
        <taxon>Trebouxiales</taxon>
        <taxon>Trebouxiaceae</taxon>
        <taxon>Symbiochloris</taxon>
    </lineage>
</organism>
<dbReference type="PANTHER" id="PTHR20882">
    <property type="entry name" value="CYTOPLASMIC TRNA 2-THIOLATION PROTEIN 2"/>
    <property type="match status" value="1"/>
</dbReference>
<evidence type="ECO:0000256" key="1">
    <source>
        <dbReference type="ARBA" id="ARBA00022490"/>
    </source>
</evidence>
<dbReference type="GO" id="GO:0016783">
    <property type="term" value="F:sulfurtransferase activity"/>
    <property type="evidence" value="ECO:0007669"/>
    <property type="project" value="TreeGrafter"/>
</dbReference>
<dbReference type="EMBL" id="JALJOQ010000016">
    <property type="protein sequence ID" value="KAK9809810.1"/>
    <property type="molecule type" value="Genomic_DNA"/>
</dbReference>
<keyword evidence="1" id="KW-0963">Cytoplasm</keyword>
<dbReference type="GO" id="GO:0005829">
    <property type="term" value="C:cytosol"/>
    <property type="evidence" value="ECO:0007669"/>
    <property type="project" value="TreeGrafter"/>
</dbReference>
<keyword evidence="2" id="KW-0819">tRNA processing</keyword>
<evidence type="ECO:0000256" key="2">
    <source>
        <dbReference type="ARBA" id="ARBA00022694"/>
    </source>
</evidence>
<name>A0AAW1PN17_9CHLO</name>
<sequence length="126" mass="13507">MPKQPPTLDSLAAQFVASLDTQHPSASSTILRTACKLQAFSFNTPAEQQSAVEFLPPQQSESEAPLCRICSSPISSRHMQAQGGDSSSRCCSSCEKQVLPPTKGATDKISRSQQLEALLPSVMQTQ</sequence>
<dbReference type="Proteomes" id="UP001465755">
    <property type="component" value="Unassembled WGS sequence"/>
</dbReference>
<dbReference type="GO" id="GO:0002143">
    <property type="term" value="P:tRNA wobble position uridine thiolation"/>
    <property type="evidence" value="ECO:0007669"/>
    <property type="project" value="TreeGrafter"/>
</dbReference>
<proteinExistence type="predicted"/>
<keyword evidence="4" id="KW-1185">Reference proteome</keyword>